<gene>
    <name evidence="2" type="ORF">PYX00_002931</name>
</gene>
<reference evidence="2" key="1">
    <citation type="journal article" date="2024" name="Gigascience">
        <title>Chromosome-level genome of the poultry shaft louse Menopon gallinae provides insight into the host-switching and adaptive evolution of parasitic lice.</title>
        <authorList>
            <person name="Xu Y."/>
            <person name="Ma L."/>
            <person name="Liu S."/>
            <person name="Liang Y."/>
            <person name="Liu Q."/>
            <person name="He Z."/>
            <person name="Tian L."/>
            <person name="Duan Y."/>
            <person name="Cai W."/>
            <person name="Li H."/>
            <person name="Song F."/>
        </authorList>
    </citation>
    <scope>NUCLEOTIDE SEQUENCE</scope>
    <source>
        <strain evidence="2">Cailab_2023a</strain>
    </source>
</reference>
<sequence>MTTSRENTGEEATDHGAAAPKYLIARDCRSPSRGARRRNLFAAFLKQTHQNLT</sequence>
<accession>A0AAW2HZQ5</accession>
<feature type="region of interest" description="Disordered" evidence="1">
    <location>
        <begin position="1"/>
        <end position="21"/>
    </location>
</feature>
<evidence type="ECO:0000256" key="1">
    <source>
        <dbReference type="SAM" id="MobiDB-lite"/>
    </source>
</evidence>
<evidence type="ECO:0000313" key="2">
    <source>
        <dbReference type="EMBL" id="KAL0274908.1"/>
    </source>
</evidence>
<proteinExistence type="predicted"/>
<protein>
    <submittedName>
        <fullName evidence="2">Uncharacterized protein</fullName>
    </submittedName>
</protein>
<name>A0AAW2HZQ5_9NEOP</name>
<dbReference type="EMBL" id="JARGDH010000002">
    <property type="protein sequence ID" value="KAL0274908.1"/>
    <property type="molecule type" value="Genomic_DNA"/>
</dbReference>
<dbReference type="AlphaFoldDB" id="A0AAW2HZQ5"/>
<organism evidence="2">
    <name type="scientific">Menopon gallinae</name>
    <name type="common">poultry shaft louse</name>
    <dbReference type="NCBI Taxonomy" id="328185"/>
    <lineage>
        <taxon>Eukaryota</taxon>
        <taxon>Metazoa</taxon>
        <taxon>Ecdysozoa</taxon>
        <taxon>Arthropoda</taxon>
        <taxon>Hexapoda</taxon>
        <taxon>Insecta</taxon>
        <taxon>Pterygota</taxon>
        <taxon>Neoptera</taxon>
        <taxon>Paraneoptera</taxon>
        <taxon>Psocodea</taxon>
        <taxon>Troctomorpha</taxon>
        <taxon>Phthiraptera</taxon>
        <taxon>Amblycera</taxon>
        <taxon>Menoponidae</taxon>
        <taxon>Menopon</taxon>
    </lineage>
</organism>
<comment type="caution">
    <text evidence="2">The sequence shown here is derived from an EMBL/GenBank/DDBJ whole genome shotgun (WGS) entry which is preliminary data.</text>
</comment>